<name>A0AAW2YLC4_9EUKA</name>
<reference evidence="2 3" key="1">
    <citation type="submission" date="2024-03" db="EMBL/GenBank/DDBJ databases">
        <title>The Acrasis kona genome and developmental transcriptomes reveal deep origins of eukaryotic multicellular pathways.</title>
        <authorList>
            <person name="Sheikh S."/>
            <person name="Fu C.-J."/>
            <person name="Brown M.W."/>
            <person name="Baldauf S.L."/>
        </authorList>
    </citation>
    <scope>NUCLEOTIDE SEQUENCE [LARGE SCALE GENOMIC DNA]</scope>
    <source>
        <strain evidence="2 3">ATCC MYA-3509</strain>
    </source>
</reference>
<proteinExistence type="predicted"/>
<evidence type="ECO:0000313" key="3">
    <source>
        <dbReference type="Proteomes" id="UP001431209"/>
    </source>
</evidence>
<gene>
    <name evidence="2" type="ORF">AKO1_008426</name>
</gene>
<keyword evidence="3" id="KW-1185">Reference proteome</keyword>
<dbReference type="PROSITE" id="PS50896">
    <property type="entry name" value="LISH"/>
    <property type="match status" value="1"/>
</dbReference>
<feature type="domain" description="CTLH" evidence="1">
    <location>
        <begin position="61"/>
        <end position="118"/>
    </location>
</feature>
<dbReference type="InterPro" id="IPR024964">
    <property type="entry name" value="CTLH/CRA"/>
</dbReference>
<dbReference type="AlphaFoldDB" id="A0AAW2YLC4"/>
<sequence length="229" mass="26379">MSNPKRTVSKEEWEKKLKQVKINKSDINKLIMNYFVVEGYKDAAEMFQKESNTPTLINLESITDRVNVRNSVQSGEIEKSIEQVNDLNPEILDNNSKLYFRLQQQQLIEMIRAGKLDEALQFATEELAPRGEENKEFLDEIEKTMSLLAFADMSDSPVSQLLESSQRQKTASELNAAILESQCQETAPKLPTLLKMLMWAQKRLDEKLIYPRINDLQTAELVVPNQEKK</sequence>
<dbReference type="SMART" id="SM00668">
    <property type="entry name" value="CTLH"/>
    <property type="match status" value="1"/>
</dbReference>
<dbReference type="PROSITE" id="PS50897">
    <property type="entry name" value="CTLH"/>
    <property type="match status" value="1"/>
</dbReference>
<organism evidence="2 3">
    <name type="scientific">Acrasis kona</name>
    <dbReference type="NCBI Taxonomy" id="1008807"/>
    <lineage>
        <taxon>Eukaryota</taxon>
        <taxon>Discoba</taxon>
        <taxon>Heterolobosea</taxon>
        <taxon>Tetramitia</taxon>
        <taxon>Eutetramitia</taxon>
        <taxon>Acrasidae</taxon>
        <taxon>Acrasis</taxon>
    </lineage>
</organism>
<dbReference type="EMBL" id="JAOPGA020000310">
    <property type="protein sequence ID" value="KAL0478128.1"/>
    <property type="molecule type" value="Genomic_DNA"/>
</dbReference>
<dbReference type="Pfam" id="PF08513">
    <property type="entry name" value="LisH"/>
    <property type="match status" value="1"/>
</dbReference>
<dbReference type="InterPro" id="IPR050618">
    <property type="entry name" value="Ubq-SigPath_Reg"/>
</dbReference>
<dbReference type="PANTHER" id="PTHR12864">
    <property type="entry name" value="RAN BINDING PROTEIN 9-RELATED"/>
    <property type="match status" value="1"/>
</dbReference>
<dbReference type="InterPro" id="IPR013144">
    <property type="entry name" value="CRA_dom"/>
</dbReference>
<dbReference type="InterPro" id="IPR006595">
    <property type="entry name" value="CTLH_C"/>
</dbReference>
<dbReference type="SMART" id="SM00667">
    <property type="entry name" value="LisH"/>
    <property type="match status" value="1"/>
</dbReference>
<accession>A0AAW2YLC4</accession>
<dbReference type="InterPro" id="IPR006594">
    <property type="entry name" value="LisH"/>
</dbReference>
<dbReference type="Pfam" id="PF10607">
    <property type="entry name" value="CTLH"/>
    <property type="match status" value="1"/>
</dbReference>
<protein>
    <submittedName>
        <fullName evidence="2">Glucose-induced degradation protein</fullName>
    </submittedName>
</protein>
<comment type="caution">
    <text evidence="2">The sequence shown here is derived from an EMBL/GenBank/DDBJ whole genome shotgun (WGS) entry which is preliminary data.</text>
</comment>
<evidence type="ECO:0000313" key="2">
    <source>
        <dbReference type="EMBL" id="KAL0478128.1"/>
    </source>
</evidence>
<dbReference type="Proteomes" id="UP001431209">
    <property type="component" value="Unassembled WGS sequence"/>
</dbReference>
<evidence type="ECO:0000259" key="1">
    <source>
        <dbReference type="PROSITE" id="PS50897"/>
    </source>
</evidence>
<dbReference type="SMART" id="SM00757">
    <property type="entry name" value="CRA"/>
    <property type="match status" value="1"/>
</dbReference>